<protein>
    <submittedName>
        <fullName evidence="2">Uncharacterized protein</fullName>
    </submittedName>
</protein>
<feature type="region of interest" description="Disordered" evidence="1">
    <location>
        <begin position="19"/>
        <end position="42"/>
    </location>
</feature>
<evidence type="ECO:0000313" key="3">
    <source>
        <dbReference type="Proteomes" id="UP001206128"/>
    </source>
</evidence>
<reference evidence="2" key="1">
    <citation type="submission" date="2022-06" db="EMBL/GenBank/DDBJ databases">
        <title>Genomic Encyclopedia of Archaeal and Bacterial Type Strains, Phase II (KMG-II): from individual species to whole genera.</title>
        <authorList>
            <person name="Goeker M."/>
        </authorList>
    </citation>
    <scope>NUCLEOTIDE SEQUENCE</scope>
    <source>
        <strain evidence="2">DSM 43935</strain>
    </source>
</reference>
<dbReference type="Proteomes" id="UP001206128">
    <property type="component" value="Unassembled WGS sequence"/>
</dbReference>
<proteinExistence type="predicted"/>
<dbReference type="AlphaFoldDB" id="A0AAE3KJ31"/>
<evidence type="ECO:0000256" key="1">
    <source>
        <dbReference type="SAM" id="MobiDB-lite"/>
    </source>
</evidence>
<organism evidence="2 3">
    <name type="scientific">Goodfellowiella coeruleoviolacea</name>
    <dbReference type="NCBI Taxonomy" id="334858"/>
    <lineage>
        <taxon>Bacteria</taxon>
        <taxon>Bacillati</taxon>
        <taxon>Actinomycetota</taxon>
        <taxon>Actinomycetes</taxon>
        <taxon>Pseudonocardiales</taxon>
        <taxon>Pseudonocardiaceae</taxon>
        <taxon>Goodfellowiella</taxon>
    </lineage>
</organism>
<comment type="caution">
    <text evidence="2">The sequence shown here is derived from an EMBL/GenBank/DDBJ whole genome shotgun (WGS) entry which is preliminary data.</text>
</comment>
<gene>
    <name evidence="2" type="ORF">LX83_006029</name>
</gene>
<dbReference type="EMBL" id="JAMTCK010000017">
    <property type="protein sequence ID" value="MCP2169145.1"/>
    <property type="molecule type" value="Genomic_DNA"/>
</dbReference>
<sequence length="42" mass="4326">MDRKLVDTAVCAVLGNPCRPSRPGRQGGAGYDQAPVAAARVT</sequence>
<evidence type="ECO:0000313" key="2">
    <source>
        <dbReference type="EMBL" id="MCP2169145.1"/>
    </source>
</evidence>
<keyword evidence="3" id="KW-1185">Reference proteome</keyword>
<name>A0AAE3KJ31_9PSEU</name>
<accession>A0AAE3KJ31</accession>